<evidence type="ECO:0000313" key="2">
    <source>
        <dbReference type="EMBL" id="QGV79505.1"/>
    </source>
</evidence>
<reference evidence="2 3" key="1">
    <citation type="submission" date="2018-12" db="EMBL/GenBank/DDBJ databases">
        <title>Complete genome sequence of Streptomyces ficellus NRRL8067, the producer of ficellomycin, feldamycin and nojirimycin.</title>
        <authorList>
            <person name="Zhang H."/>
            <person name="Yue R."/>
            <person name="Liu Y."/>
            <person name="Li M."/>
            <person name="Mu H."/>
            <person name="Zhang J."/>
        </authorList>
    </citation>
    <scope>NUCLEOTIDE SEQUENCE [LARGE SCALE GENOMIC DNA]</scope>
    <source>
        <strain evidence="2 3">NRRL 8067</strain>
    </source>
</reference>
<dbReference type="AlphaFoldDB" id="A0A6I6FJX7"/>
<feature type="region of interest" description="Disordered" evidence="1">
    <location>
        <begin position="1"/>
        <end position="22"/>
    </location>
</feature>
<dbReference type="RefSeq" id="WP_156693250.1">
    <property type="nucleotide sequence ID" value="NZ_CP034279.1"/>
</dbReference>
<dbReference type="Proteomes" id="UP000422572">
    <property type="component" value="Chromosome"/>
</dbReference>
<feature type="region of interest" description="Disordered" evidence="1">
    <location>
        <begin position="37"/>
        <end position="59"/>
    </location>
</feature>
<dbReference type="OrthoDB" id="9947176at2"/>
<name>A0A6I6FJX7_9ACTN</name>
<protein>
    <submittedName>
        <fullName evidence="2">Uncharacterized protein</fullName>
    </submittedName>
</protein>
<evidence type="ECO:0000256" key="1">
    <source>
        <dbReference type="SAM" id="MobiDB-lite"/>
    </source>
</evidence>
<dbReference type="EMBL" id="CP034279">
    <property type="protein sequence ID" value="QGV79505.1"/>
    <property type="molecule type" value="Genomic_DNA"/>
</dbReference>
<sequence length="59" mass="6283">MTTEAAPTGDPIPEATEHLDRPIAMKRELRGRIRLHQAAVAGAEPEAPPGDGNIVRGED</sequence>
<keyword evidence="3" id="KW-1185">Reference proteome</keyword>
<gene>
    <name evidence="2" type="ORF">EIZ62_15570</name>
</gene>
<evidence type="ECO:0000313" key="3">
    <source>
        <dbReference type="Proteomes" id="UP000422572"/>
    </source>
</evidence>
<proteinExistence type="predicted"/>
<organism evidence="2 3">
    <name type="scientific">Streptomyces ficellus</name>
    <dbReference type="NCBI Taxonomy" id="1977088"/>
    <lineage>
        <taxon>Bacteria</taxon>
        <taxon>Bacillati</taxon>
        <taxon>Actinomycetota</taxon>
        <taxon>Actinomycetes</taxon>
        <taxon>Kitasatosporales</taxon>
        <taxon>Streptomycetaceae</taxon>
        <taxon>Streptomyces</taxon>
    </lineage>
</organism>
<dbReference type="KEGG" id="sfic:EIZ62_15570"/>
<accession>A0A6I6FJX7</accession>